<reference evidence="2" key="1">
    <citation type="submission" date="2020-09" db="EMBL/GenBank/DDBJ databases">
        <title>Nocardioides sp. strain MJB4 16S ribosomal RNA gene Genome sequencing and assembly.</title>
        <authorList>
            <person name="Kim I."/>
        </authorList>
    </citation>
    <scope>NUCLEOTIDE SEQUENCE</scope>
    <source>
        <strain evidence="2">MJB4</strain>
    </source>
</reference>
<accession>A0A927Q2Z7</accession>
<comment type="caution">
    <text evidence="2">The sequence shown here is derived from an EMBL/GenBank/DDBJ whole genome shotgun (WGS) entry which is preliminary data.</text>
</comment>
<evidence type="ECO:0000256" key="1">
    <source>
        <dbReference type="SAM" id="MobiDB-lite"/>
    </source>
</evidence>
<evidence type="ECO:0000313" key="2">
    <source>
        <dbReference type="EMBL" id="MBD8870869.1"/>
    </source>
</evidence>
<sequence length="361" mass="39812">MPPADLPDRGVLVLVTGTGRSGTSTIAGSLHHLGLEVPGPFLGANDSNPKGFFESKWAVRFHKRIASGAGIHDMDSRPGALERAHEATTPEMRAELVGFLRKRCAGHRQVVVKDPRSVWAQQLWREAAAEVGLEIRYLSMLRHPAEVIGSRSAYYATQTDEAQRHRYEIFNVARWVNNSLISERETRGQHRTFVRYTDLLEDWRPALEKVATELGLSYTGDLTPGTRHPVDDFIDPDLRRVRVTWDDLDVPDDLVEIAQGIWDQLMVLHAAGGADESASAELDALAARYDRLFAAAAAISHDAVEEARAEARAAGAREATRPETPTAATGRLVEETGGRDLLRVVVERAAGRLPGRRRGRA</sequence>
<dbReference type="Proteomes" id="UP000616839">
    <property type="component" value="Unassembled WGS sequence"/>
</dbReference>
<dbReference type="Gene3D" id="3.40.50.300">
    <property type="entry name" value="P-loop containing nucleotide triphosphate hydrolases"/>
    <property type="match status" value="1"/>
</dbReference>
<name>A0A927Q2Z7_9ACTN</name>
<gene>
    <name evidence="2" type="ORF">IE331_14665</name>
</gene>
<dbReference type="InterPro" id="IPR027417">
    <property type="entry name" value="P-loop_NTPase"/>
</dbReference>
<evidence type="ECO:0008006" key="4">
    <source>
        <dbReference type="Google" id="ProtNLM"/>
    </source>
</evidence>
<keyword evidence="3" id="KW-1185">Reference proteome</keyword>
<dbReference type="AlphaFoldDB" id="A0A927Q2Z7"/>
<protein>
    <recommendedName>
        <fullName evidence="4">Sulfotransferase family protein</fullName>
    </recommendedName>
</protein>
<proteinExistence type="predicted"/>
<dbReference type="RefSeq" id="WP_192144204.1">
    <property type="nucleotide sequence ID" value="NZ_JACYXZ010000004.1"/>
</dbReference>
<organism evidence="2 3">
    <name type="scientific">Nocardioides donggukensis</name>
    <dbReference type="NCBI Taxonomy" id="2774019"/>
    <lineage>
        <taxon>Bacteria</taxon>
        <taxon>Bacillati</taxon>
        <taxon>Actinomycetota</taxon>
        <taxon>Actinomycetes</taxon>
        <taxon>Propionibacteriales</taxon>
        <taxon>Nocardioidaceae</taxon>
        <taxon>Nocardioides</taxon>
    </lineage>
</organism>
<dbReference type="EMBL" id="JACYXZ010000004">
    <property type="protein sequence ID" value="MBD8870869.1"/>
    <property type="molecule type" value="Genomic_DNA"/>
</dbReference>
<feature type="region of interest" description="Disordered" evidence="1">
    <location>
        <begin position="313"/>
        <end position="333"/>
    </location>
</feature>
<dbReference type="Pfam" id="PF13469">
    <property type="entry name" value="Sulfotransfer_3"/>
    <property type="match status" value="1"/>
</dbReference>
<dbReference type="SUPFAM" id="SSF52540">
    <property type="entry name" value="P-loop containing nucleoside triphosphate hydrolases"/>
    <property type="match status" value="1"/>
</dbReference>
<feature type="compositionally biased region" description="Low complexity" evidence="1">
    <location>
        <begin position="313"/>
        <end position="329"/>
    </location>
</feature>
<evidence type="ECO:0000313" key="3">
    <source>
        <dbReference type="Proteomes" id="UP000616839"/>
    </source>
</evidence>